<keyword evidence="5" id="KW-0645">Protease</keyword>
<dbReference type="EC" id="3.4.21.-" evidence="5"/>
<dbReference type="NCBIfam" id="TIGR02601">
    <property type="entry name" value="autotrns_rpt"/>
    <property type="match status" value="1"/>
</dbReference>
<evidence type="ECO:0000313" key="6">
    <source>
        <dbReference type="Proteomes" id="UP000318081"/>
    </source>
</evidence>
<dbReference type="InterPro" id="IPR051561">
    <property type="entry name" value="FRAS1_ECM"/>
</dbReference>
<dbReference type="Pfam" id="PF16184">
    <property type="entry name" value="Cadherin_3"/>
    <property type="match status" value="1"/>
</dbReference>
<dbReference type="GO" id="GO:0008233">
    <property type="term" value="F:peptidase activity"/>
    <property type="evidence" value="ECO:0007669"/>
    <property type="project" value="UniProtKB-KW"/>
</dbReference>
<keyword evidence="6" id="KW-1185">Reference proteome</keyword>
<dbReference type="GO" id="GO:0006508">
    <property type="term" value="P:proteolysis"/>
    <property type="evidence" value="ECO:0007669"/>
    <property type="project" value="UniProtKB-KW"/>
</dbReference>
<evidence type="ECO:0000313" key="5">
    <source>
        <dbReference type="EMBL" id="QDV85189.1"/>
    </source>
</evidence>
<dbReference type="Pfam" id="PF12951">
    <property type="entry name" value="PATR"/>
    <property type="match status" value="2"/>
</dbReference>
<keyword evidence="5" id="KW-0378">Hydrolase</keyword>
<keyword evidence="2" id="KW-0677">Repeat</keyword>
<organism evidence="5 6">
    <name type="scientific">Stieleria magnilauensis</name>
    <dbReference type="NCBI Taxonomy" id="2527963"/>
    <lineage>
        <taxon>Bacteria</taxon>
        <taxon>Pseudomonadati</taxon>
        <taxon>Planctomycetota</taxon>
        <taxon>Planctomycetia</taxon>
        <taxon>Pirellulales</taxon>
        <taxon>Pirellulaceae</taxon>
        <taxon>Stieleria</taxon>
    </lineage>
</organism>
<dbReference type="SUPFAM" id="SSF49899">
    <property type="entry name" value="Concanavalin A-like lectins/glucanases"/>
    <property type="match status" value="1"/>
</dbReference>
<dbReference type="PANTHER" id="PTHR45739:SF8">
    <property type="entry name" value="FRAS1-RELATED EXTRACELLULAR MATRIX PROTEIN 1"/>
    <property type="match status" value="1"/>
</dbReference>
<dbReference type="Gene3D" id="2.60.120.200">
    <property type="match status" value="1"/>
</dbReference>
<dbReference type="PANTHER" id="PTHR45739">
    <property type="entry name" value="MATRIX PROTEIN, PUTATIVE-RELATED"/>
    <property type="match status" value="1"/>
</dbReference>
<accession>A0ABX5XTF1</accession>
<dbReference type="SUPFAM" id="SSF51126">
    <property type="entry name" value="Pectin lyase-like"/>
    <property type="match status" value="2"/>
</dbReference>
<dbReference type="InterPro" id="IPR045474">
    <property type="entry name" value="GEVED"/>
</dbReference>
<dbReference type="EMBL" id="CP036432">
    <property type="protein sequence ID" value="QDV85189.1"/>
    <property type="molecule type" value="Genomic_DNA"/>
</dbReference>
<feature type="domain" description="GEVED" evidence="4">
    <location>
        <begin position="1328"/>
        <end position="1401"/>
    </location>
</feature>
<dbReference type="Pfam" id="PF13385">
    <property type="entry name" value="Laminin_G_3"/>
    <property type="match status" value="1"/>
</dbReference>
<dbReference type="InterPro" id="IPR011050">
    <property type="entry name" value="Pectin_lyase_fold/virulence"/>
</dbReference>
<dbReference type="Pfam" id="PF20009">
    <property type="entry name" value="GEVED"/>
    <property type="match status" value="1"/>
</dbReference>
<dbReference type="Proteomes" id="UP000318081">
    <property type="component" value="Chromosome"/>
</dbReference>
<gene>
    <name evidence="5" type="ORF">TBK1r_41430</name>
</gene>
<evidence type="ECO:0000256" key="2">
    <source>
        <dbReference type="ARBA" id="ARBA00022737"/>
    </source>
</evidence>
<protein>
    <submittedName>
        <fullName evidence="5">Extracellular serine protease</fullName>
        <ecNumber evidence="5">3.4.21.-</ecNumber>
    </submittedName>
</protein>
<keyword evidence="1" id="KW-0732">Signal</keyword>
<evidence type="ECO:0000256" key="1">
    <source>
        <dbReference type="ARBA" id="ARBA00022729"/>
    </source>
</evidence>
<sequence length="1590" mass="165418">MSNLFRRASRLLSGQANSNRDRASFKRRRIRLLESLEQRVVLATLAWYPLDEVSGTVATDSSGNGHHGTVTGGAWASGQLDGAIEFNADGNISVPSAALATVDQEITIALWTYGGDTQPVSDSILYGVNAVGDRVFNVHLPFTNGRVYWDAGQDAGYDRINKVADPLVHRDSWHHWAFTKNVATGRMNIYLDGALWHSGTGKTKSMAGVTSFTLGAQTNGSESYDGLLDDVRIYDHELTSAEVLGLFTSTTSPNTEEVLTTNRPLAVNDGGTVIITKANLEATDAEQSPSELTYTVTGIPANGTLHRSGTALVQYDTFTQDDLDNNRVTYGHNSGQSTTDSFTFVVNDGFGTATSGTFSLAVATVANSLAELRALGTSVNNRLVVLSVTGGDPHPVTGVVTPGEYWINGDHYADPTNSAPVFMELSGTGNTYDLAGTTIKLDTRKLDGFGRALGHDSGVDVVRVSGSGNVVKNLTVIGEDIALDTDPNAQRYADWATQYIELSGDDNTIDGVTVVTRGSRTDTYGLGDAFGKGSSGGVQPFIGHRKASAFRVGEATNAVINNMHLDVNTFGHGFFVQLSTNTTLTNSTITGELFSSQGVLDRPEYQEYGHTFWGRPIPEDILISGNEGGVRMYTGASGLTVDNVVVTNMRTGFAVTLGSGTITLNNVEAYGTENAFNFKSNTTITNAKGNVVNGPLIVVDKDNSANSSIDVELVGAAPINHGSAIAYVSGNNVDVTITSDLPASYFGDAHVFRASQFYADNWREDPSVVDLDLAGYDHVNSVITNNTNMTLVLGEQATGNTGSSVGPVITNGRENYYDGISLVPTGTRTIVQHVAGLGNNGTAADGSLETNASIVADGGTLELQSEIRITDEKLTITGDGVDGNGALYTVGAVGSGTRFGSSNSGDESTIFLDGDASIGVGVAGNQLLVGRIQGAGDLTKLGAGELVMSKSSNYDGNLVVAEGHLTGRSGIVRNDLAVAAGASISAISNSAFNTQGDVNLDGVLDLNARASTFISNLSGTIGALHGSGSITSSNSTAGSGGALTFSSDTDGFFAGTIDGEVSLVKSGAGTQALAGTMTHTRTTTIDGGVLQVDGTHTGGLDYTVNANGTLGGNGSIGSSVTVNAAGHLAPGASAGSLSVNAVTLSSDAFFDVELAGATAGSEYDQLIANSATLGGTLTVSLLPSGETIYLPSATETFTVLVSATSLSGAFENVASGQRLETIGGEGTFLVTYSGTSNTVLLSDFDRLPYDFGDAPSSYGTLATHSGARHGGTGPRLGALRDLELDGQPSALATGDGDDEDGVLFGSIGIGNPMAGVNIDLQNASHAKVDAWIDFDGDGIWQADEKILDDRAVIAGLQTLNYSLPATAPMGQAIARVRLSFAGGLQPTGAAADGEVEDYVVTIGQAISPEVESVVVNQGQSQRSRVTEVSVRFSTEVVASVAAFSVRNRETNQEVNLALNSEIENGKTVATLTFLSGPGVVDAANGRHSLDTGNYELLITGSMISAGGTAMSGDYTYGDQATDLFFQLFGDSDGDRDVDGQDYGRFGLAFLAAFSDPKFNDSFDYDQDNDVDGQDYGRFGRSFLKQLSFGQ</sequence>
<reference evidence="5 6" key="1">
    <citation type="submission" date="2019-02" db="EMBL/GenBank/DDBJ databases">
        <title>Deep-cultivation of Planctomycetes and their phenomic and genomic characterization uncovers novel biology.</title>
        <authorList>
            <person name="Wiegand S."/>
            <person name="Jogler M."/>
            <person name="Boedeker C."/>
            <person name="Pinto D."/>
            <person name="Vollmers J."/>
            <person name="Rivas-Marin E."/>
            <person name="Kohn T."/>
            <person name="Peeters S.H."/>
            <person name="Heuer A."/>
            <person name="Rast P."/>
            <person name="Oberbeckmann S."/>
            <person name="Bunk B."/>
            <person name="Jeske O."/>
            <person name="Meyerdierks A."/>
            <person name="Storesund J.E."/>
            <person name="Kallscheuer N."/>
            <person name="Luecker S."/>
            <person name="Lage O.M."/>
            <person name="Pohl T."/>
            <person name="Merkel B.J."/>
            <person name="Hornburger P."/>
            <person name="Mueller R.-W."/>
            <person name="Bruemmer F."/>
            <person name="Labrenz M."/>
            <person name="Spormann A.M."/>
            <person name="Op den Camp H."/>
            <person name="Overmann J."/>
            <person name="Amann R."/>
            <person name="Jetten M.S.M."/>
            <person name="Mascher T."/>
            <person name="Medema M.H."/>
            <person name="Devos D.P."/>
            <person name="Kaster A.-K."/>
            <person name="Ovreas L."/>
            <person name="Rohde M."/>
            <person name="Galperin M.Y."/>
            <person name="Jogler C."/>
        </authorList>
    </citation>
    <scope>NUCLEOTIDE SEQUENCE [LARGE SCALE GENOMIC DNA]</scope>
    <source>
        <strain evidence="5 6">TBK1r</strain>
    </source>
</reference>
<proteinExistence type="predicted"/>
<evidence type="ECO:0000256" key="3">
    <source>
        <dbReference type="ARBA" id="ARBA00023180"/>
    </source>
</evidence>
<evidence type="ECO:0000259" key="4">
    <source>
        <dbReference type="Pfam" id="PF20009"/>
    </source>
</evidence>
<dbReference type="InterPro" id="IPR013425">
    <property type="entry name" value="Autotrns_rpt"/>
</dbReference>
<dbReference type="InterPro" id="IPR039005">
    <property type="entry name" value="CSPG_rpt"/>
</dbReference>
<dbReference type="PROSITE" id="PS51854">
    <property type="entry name" value="CSPG"/>
    <property type="match status" value="1"/>
</dbReference>
<keyword evidence="3" id="KW-0325">Glycoprotein</keyword>
<dbReference type="InterPro" id="IPR013320">
    <property type="entry name" value="ConA-like_dom_sf"/>
</dbReference>
<name>A0ABX5XTF1_9BACT</name>